<organism evidence="2 3">
    <name type="scientific">Racocetra fulgida</name>
    <dbReference type="NCBI Taxonomy" id="60492"/>
    <lineage>
        <taxon>Eukaryota</taxon>
        <taxon>Fungi</taxon>
        <taxon>Fungi incertae sedis</taxon>
        <taxon>Mucoromycota</taxon>
        <taxon>Glomeromycotina</taxon>
        <taxon>Glomeromycetes</taxon>
        <taxon>Diversisporales</taxon>
        <taxon>Gigasporaceae</taxon>
        <taxon>Racocetra</taxon>
    </lineage>
</organism>
<dbReference type="InterPro" id="IPR000719">
    <property type="entry name" value="Prot_kinase_dom"/>
</dbReference>
<feature type="domain" description="Protein kinase" evidence="1">
    <location>
        <begin position="1"/>
        <end position="90"/>
    </location>
</feature>
<evidence type="ECO:0000259" key="1">
    <source>
        <dbReference type="PROSITE" id="PS50011"/>
    </source>
</evidence>
<dbReference type="OrthoDB" id="4062651at2759"/>
<keyword evidence="3" id="KW-1185">Reference proteome</keyword>
<gene>
    <name evidence="2" type="ORF">RFULGI_LOCUS18839</name>
</gene>
<dbReference type="InterPro" id="IPR011009">
    <property type="entry name" value="Kinase-like_dom_sf"/>
</dbReference>
<evidence type="ECO:0000313" key="2">
    <source>
        <dbReference type="EMBL" id="CAG8811822.1"/>
    </source>
</evidence>
<dbReference type="Proteomes" id="UP000789396">
    <property type="component" value="Unassembled WGS sequence"/>
</dbReference>
<dbReference type="SUPFAM" id="SSF56112">
    <property type="entry name" value="Protein kinase-like (PK-like)"/>
    <property type="match status" value="1"/>
</dbReference>
<feature type="non-terminal residue" evidence="2">
    <location>
        <position position="90"/>
    </location>
</feature>
<sequence>YIELGSSISIDEKQDGHIYVFCYTYLAPEVLKSKCFTQAADINSFGIIIIEILTGRRPFDGYNFDAELAAIICHGFIIRTPRWYVQLCKR</sequence>
<dbReference type="Pfam" id="PF00069">
    <property type="entry name" value="Pkinase"/>
    <property type="match status" value="1"/>
</dbReference>
<name>A0A9N9K823_9GLOM</name>
<dbReference type="Gene3D" id="1.10.510.10">
    <property type="entry name" value="Transferase(Phosphotransferase) domain 1"/>
    <property type="match status" value="1"/>
</dbReference>
<dbReference type="GO" id="GO:0005524">
    <property type="term" value="F:ATP binding"/>
    <property type="evidence" value="ECO:0007669"/>
    <property type="project" value="InterPro"/>
</dbReference>
<dbReference type="AlphaFoldDB" id="A0A9N9K823"/>
<comment type="caution">
    <text evidence="2">The sequence shown here is derived from an EMBL/GenBank/DDBJ whole genome shotgun (WGS) entry which is preliminary data.</text>
</comment>
<feature type="non-terminal residue" evidence="2">
    <location>
        <position position="1"/>
    </location>
</feature>
<protein>
    <submittedName>
        <fullName evidence="2">9184_t:CDS:1</fullName>
    </submittedName>
</protein>
<dbReference type="PROSITE" id="PS50011">
    <property type="entry name" value="PROTEIN_KINASE_DOM"/>
    <property type="match status" value="1"/>
</dbReference>
<proteinExistence type="predicted"/>
<accession>A0A9N9K823</accession>
<dbReference type="GO" id="GO:0004672">
    <property type="term" value="F:protein kinase activity"/>
    <property type="evidence" value="ECO:0007669"/>
    <property type="project" value="InterPro"/>
</dbReference>
<dbReference type="EMBL" id="CAJVPZ010085991">
    <property type="protein sequence ID" value="CAG8811822.1"/>
    <property type="molecule type" value="Genomic_DNA"/>
</dbReference>
<evidence type="ECO:0000313" key="3">
    <source>
        <dbReference type="Proteomes" id="UP000789396"/>
    </source>
</evidence>
<reference evidence="2" key="1">
    <citation type="submission" date="2021-06" db="EMBL/GenBank/DDBJ databases">
        <authorList>
            <person name="Kallberg Y."/>
            <person name="Tangrot J."/>
            <person name="Rosling A."/>
        </authorList>
    </citation>
    <scope>NUCLEOTIDE SEQUENCE</scope>
    <source>
        <strain evidence="2">IN212</strain>
    </source>
</reference>